<name>G3GV50_CRIGR</name>
<gene>
    <name evidence="1" type="ORF">I79_001581</name>
</gene>
<dbReference type="EMBL" id="JH000036">
    <property type="protein sequence ID" value="EGW03198.1"/>
    <property type="molecule type" value="Genomic_DNA"/>
</dbReference>
<dbReference type="Proteomes" id="UP000001075">
    <property type="component" value="Unassembled WGS sequence"/>
</dbReference>
<accession>G3GV50</accession>
<dbReference type="InParanoid" id="G3GV50"/>
<proteinExistence type="predicted"/>
<reference evidence="2" key="1">
    <citation type="journal article" date="2011" name="Nat. Biotechnol.">
        <title>The genomic sequence of the Chinese hamster ovary (CHO)-K1 cell line.</title>
        <authorList>
            <person name="Xu X."/>
            <person name="Nagarajan H."/>
            <person name="Lewis N.E."/>
            <person name="Pan S."/>
            <person name="Cai Z."/>
            <person name="Liu X."/>
            <person name="Chen W."/>
            <person name="Xie M."/>
            <person name="Wang W."/>
            <person name="Hammond S."/>
            <person name="Andersen M.R."/>
            <person name="Neff N."/>
            <person name="Passarelli B."/>
            <person name="Koh W."/>
            <person name="Fan H.C."/>
            <person name="Wang J."/>
            <person name="Gui Y."/>
            <person name="Lee K.H."/>
            <person name="Betenbaugh M.J."/>
            <person name="Quake S.R."/>
            <person name="Famili I."/>
            <person name="Palsson B.O."/>
            <person name="Wang J."/>
        </authorList>
    </citation>
    <scope>NUCLEOTIDE SEQUENCE [LARGE SCALE GENOMIC DNA]</scope>
    <source>
        <strain evidence="2">CHO K1 cell line</strain>
    </source>
</reference>
<dbReference type="AlphaFoldDB" id="G3GV50"/>
<evidence type="ECO:0000313" key="2">
    <source>
        <dbReference type="Proteomes" id="UP000001075"/>
    </source>
</evidence>
<sequence length="62" mass="7398">MTVEKQRFKRQGGSSSLPFLVGYKIKAHSRTDTGMMHRWTFSFRFTKTKQNFLFFFVLLGSW</sequence>
<organism evidence="1 2">
    <name type="scientific">Cricetulus griseus</name>
    <name type="common">Chinese hamster</name>
    <name type="synonym">Cricetulus barabensis griseus</name>
    <dbReference type="NCBI Taxonomy" id="10029"/>
    <lineage>
        <taxon>Eukaryota</taxon>
        <taxon>Metazoa</taxon>
        <taxon>Chordata</taxon>
        <taxon>Craniata</taxon>
        <taxon>Vertebrata</taxon>
        <taxon>Euteleostomi</taxon>
        <taxon>Mammalia</taxon>
        <taxon>Eutheria</taxon>
        <taxon>Euarchontoglires</taxon>
        <taxon>Glires</taxon>
        <taxon>Rodentia</taxon>
        <taxon>Myomorpha</taxon>
        <taxon>Muroidea</taxon>
        <taxon>Cricetidae</taxon>
        <taxon>Cricetinae</taxon>
        <taxon>Cricetulus</taxon>
    </lineage>
</organism>
<evidence type="ECO:0000313" key="1">
    <source>
        <dbReference type="EMBL" id="EGW03198.1"/>
    </source>
</evidence>
<protein>
    <submittedName>
        <fullName evidence="1">Uncharacterized protein</fullName>
    </submittedName>
</protein>